<organism evidence="1 2">
    <name type="scientific">Platanthera zijinensis</name>
    <dbReference type="NCBI Taxonomy" id="2320716"/>
    <lineage>
        <taxon>Eukaryota</taxon>
        <taxon>Viridiplantae</taxon>
        <taxon>Streptophyta</taxon>
        <taxon>Embryophyta</taxon>
        <taxon>Tracheophyta</taxon>
        <taxon>Spermatophyta</taxon>
        <taxon>Magnoliopsida</taxon>
        <taxon>Liliopsida</taxon>
        <taxon>Asparagales</taxon>
        <taxon>Orchidaceae</taxon>
        <taxon>Orchidoideae</taxon>
        <taxon>Orchideae</taxon>
        <taxon>Orchidinae</taxon>
        <taxon>Platanthera</taxon>
    </lineage>
</organism>
<proteinExistence type="predicted"/>
<name>A0AAP0G7E7_9ASPA</name>
<keyword evidence="2" id="KW-1185">Reference proteome</keyword>
<reference evidence="1 2" key="1">
    <citation type="journal article" date="2022" name="Nat. Plants">
        <title>Genomes of leafy and leafless Platanthera orchids illuminate the evolution of mycoheterotrophy.</title>
        <authorList>
            <person name="Li M.H."/>
            <person name="Liu K.W."/>
            <person name="Li Z."/>
            <person name="Lu H.C."/>
            <person name="Ye Q.L."/>
            <person name="Zhang D."/>
            <person name="Wang J.Y."/>
            <person name="Li Y.F."/>
            <person name="Zhong Z.M."/>
            <person name="Liu X."/>
            <person name="Yu X."/>
            <person name="Liu D.K."/>
            <person name="Tu X.D."/>
            <person name="Liu B."/>
            <person name="Hao Y."/>
            <person name="Liao X.Y."/>
            <person name="Jiang Y.T."/>
            <person name="Sun W.H."/>
            <person name="Chen J."/>
            <person name="Chen Y.Q."/>
            <person name="Ai Y."/>
            <person name="Zhai J.W."/>
            <person name="Wu S.S."/>
            <person name="Zhou Z."/>
            <person name="Hsiao Y.Y."/>
            <person name="Wu W.L."/>
            <person name="Chen Y.Y."/>
            <person name="Lin Y.F."/>
            <person name="Hsu J.L."/>
            <person name="Li C.Y."/>
            <person name="Wang Z.W."/>
            <person name="Zhao X."/>
            <person name="Zhong W.Y."/>
            <person name="Ma X.K."/>
            <person name="Ma L."/>
            <person name="Huang J."/>
            <person name="Chen G.Z."/>
            <person name="Huang M.Z."/>
            <person name="Huang L."/>
            <person name="Peng D.H."/>
            <person name="Luo Y.B."/>
            <person name="Zou S.Q."/>
            <person name="Chen S.P."/>
            <person name="Lan S."/>
            <person name="Tsai W.C."/>
            <person name="Van de Peer Y."/>
            <person name="Liu Z.J."/>
        </authorList>
    </citation>
    <scope>NUCLEOTIDE SEQUENCE [LARGE SCALE GENOMIC DNA]</scope>
    <source>
        <strain evidence="1">Lor287</strain>
    </source>
</reference>
<comment type="caution">
    <text evidence="1">The sequence shown here is derived from an EMBL/GenBank/DDBJ whole genome shotgun (WGS) entry which is preliminary data.</text>
</comment>
<gene>
    <name evidence="1" type="ORF">KSP39_PZI009302</name>
</gene>
<accession>A0AAP0G7E7</accession>
<evidence type="ECO:0000313" key="2">
    <source>
        <dbReference type="Proteomes" id="UP001418222"/>
    </source>
</evidence>
<sequence length="102" mass="11314">MTQFSPTTIENPKKPKILTLKVLQIHSKWSRSTITKMRFMLRGNEFCPVKRRKSPKLGLEIASRALERRCRPLAVGCAVLLRWGSPASCGGSPTLPGGLPAR</sequence>
<evidence type="ECO:0000313" key="1">
    <source>
        <dbReference type="EMBL" id="KAK8942583.1"/>
    </source>
</evidence>
<dbReference type="Proteomes" id="UP001418222">
    <property type="component" value="Unassembled WGS sequence"/>
</dbReference>
<protein>
    <submittedName>
        <fullName evidence="1">Uncharacterized protein</fullName>
    </submittedName>
</protein>
<dbReference type="AlphaFoldDB" id="A0AAP0G7E7"/>
<dbReference type="EMBL" id="JBBWWQ010000007">
    <property type="protein sequence ID" value="KAK8942583.1"/>
    <property type="molecule type" value="Genomic_DNA"/>
</dbReference>